<dbReference type="Pfam" id="PF07727">
    <property type="entry name" value="RVT_2"/>
    <property type="match status" value="1"/>
</dbReference>
<feature type="domain" description="Reverse transcriptase Ty1/copia-type" evidence="1">
    <location>
        <begin position="11"/>
        <end position="252"/>
    </location>
</feature>
<proteinExistence type="predicted"/>
<dbReference type="AlphaFoldDB" id="A0ABD2YU83"/>
<dbReference type="PANTHER" id="PTHR11439:SF483">
    <property type="entry name" value="PEPTIDE SYNTHASE GLIP-LIKE, PUTATIVE (AFU_ORTHOLOGUE AFUA_3G12920)-RELATED"/>
    <property type="match status" value="1"/>
</dbReference>
<keyword evidence="3" id="KW-1185">Reference proteome</keyword>
<name>A0ABD2YU83_9GENT</name>
<protein>
    <recommendedName>
        <fullName evidence="1">Reverse transcriptase Ty1/copia-type domain-containing protein</fullName>
    </recommendedName>
</protein>
<evidence type="ECO:0000259" key="1">
    <source>
        <dbReference type="Pfam" id="PF07727"/>
    </source>
</evidence>
<dbReference type="Proteomes" id="UP001630127">
    <property type="component" value="Unassembled WGS sequence"/>
</dbReference>
<evidence type="ECO:0000313" key="3">
    <source>
        <dbReference type="Proteomes" id="UP001630127"/>
    </source>
</evidence>
<dbReference type="InterPro" id="IPR013103">
    <property type="entry name" value="RVT_2"/>
</dbReference>
<comment type="caution">
    <text evidence="2">The sequence shown here is derived from an EMBL/GenBank/DDBJ whole genome shotgun (WGS) entry which is preliminary data.</text>
</comment>
<dbReference type="EMBL" id="JBJUIK010000012">
    <property type="protein sequence ID" value="KAL3510488.1"/>
    <property type="molecule type" value="Genomic_DNA"/>
</dbReference>
<reference evidence="2 3" key="1">
    <citation type="submission" date="2024-11" db="EMBL/GenBank/DDBJ databases">
        <title>A near-complete genome assembly of Cinchona calisaya.</title>
        <authorList>
            <person name="Lian D.C."/>
            <person name="Zhao X.W."/>
            <person name="Wei L."/>
        </authorList>
    </citation>
    <scope>NUCLEOTIDE SEQUENCE [LARGE SCALE GENOMIC DNA]</scope>
    <source>
        <tissue evidence="2">Nenye</tissue>
    </source>
</reference>
<accession>A0ABD2YU83</accession>
<evidence type="ECO:0000313" key="2">
    <source>
        <dbReference type="EMBL" id="KAL3510488.1"/>
    </source>
</evidence>
<dbReference type="InterPro" id="IPR043502">
    <property type="entry name" value="DNA/RNA_pol_sf"/>
</dbReference>
<organism evidence="2 3">
    <name type="scientific">Cinchona calisaya</name>
    <dbReference type="NCBI Taxonomy" id="153742"/>
    <lineage>
        <taxon>Eukaryota</taxon>
        <taxon>Viridiplantae</taxon>
        <taxon>Streptophyta</taxon>
        <taxon>Embryophyta</taxon>
        <taxon>Tracheophyta</taxon>
        <taxon>Spermatophyta</taxon>
        <taxon>Magnoliopsida</taxon>
        <taxon>eudicotyledons</taxon>
        <taxon>Gunneridae</taxon>
        <taxon>Pentapetalae</taxon>
        <taxon>asterids</taxon>
        <taxon>lamiids</taxon>
        <taxon>Gentianales</taxon>
        <taxon>Rubiaceae</taxon>
        <taxon>Cinchonoideae</taxon>
        <taxon>Cinchoneae</taxon>
        <taxon>Cinchona</taxon>
    </lineage>
</organism>
<dbReference type="PANTHER" id="PTHR11439">
    <property type="entry name" value="GAG-POL-RELATED RETROTRANSPOSON"/>
    <property type="match status" value="1"/>
</dbReference>
<sequence length="307" mass="35202">MQSEFDAFLKNKTWELVPMDISKNVIECKWLFRIKMKPDSSIDRYKARLVAKGFTQRPGIDFHSTFSPVIKPAIVRIVLSLAIQNNWVMHQLDVNNAFLQGYLEEEVFMRQPPDFEHPKLPNHVCRLHKAIYGLKQAPRAWYNELQFLVSLGFHKSHSDTSLFVLHKPGILLYILVYVDDIIVTGNTQTLIHQVLLALSQRFSIKDLGCLTYFLGVEVLRTSNGLILSQTKYIHDILQDCNMHESKGVTTPMSLTVPFQLHDGSLPTDTATYRQVIGKLQHLSFTRPAISFSVNRLSQFMHAPSTLH</sequence>
<gene>
    <name evidence="2" type="ORF">ACH5RR_029889</name>
</gene>
<dbReference type="SUPFAM" id="SSF56672">
    <property type="entry name" value="DNA/RNA polymerases"/>
    <property type="match status" value="1"/>
</dbReference>